<dbReference type="Gene3D" id="3.40.630.30">
    <property type="match status" value="1"/>
</dbReference>
<accession>A0AA88LCI3</accession>
<feature type="compositionally biased region" description="Low complexity" evidence="17">
    <location>
        <begin position="1790"/>
        <end position="1800"/>
    </location>
</feature>
<feature type="region of interest" description="Disordered" evidence="17">
    <location>
        <begin position="1580"/>
        <end position="1733"/>
    </location>
</feature>
<dbReference type="GO" id="GO:0010484">
    <property type="term" value="F:histone H3 acetyltransferase activity"/>
    <property type="evidence" value="ECO:0007669"/>
    <property type="project" value="TreeGrafter"/>
</dbReference>
<keyword evidence="11" id="KW-0832">Ubl conjugation</keyword>
<dbReference type="GO" id="GO:0008270">
    <property type="term" value="F:zinc ion binding"/>
    <property type="evidence" value="ECO:0007669"/>
    <property type="project" value="UniProtKB-KW"/>
</dbReference>
<proteinExistence type="inferred from homology"/>
<feature type="region of interest" description="Disordered" evidence="17">
    <location>
        <begin position="417"/>
        <end position="463"/>
    </location>
</feature>
<feature type="compositionally biased region" description="Polar residues" evidence="17">
    <location>
        <begin position="1801"/>
        <end position="1810"/>
    </location>
</feature>
<dbReference type="GO" id="GO:0003712">
    <property type="term" value="F:transcription coregulator activity"/>
    <property type="evidence" value="ECO:0007669"/>
    <property type="project" value="TreeGrafter"/>
</dbReference>
<dbReference type="PANTHER" id="PTHR10615">
    <property type="entry name" value="HISTONE ACETYLTRANSFERASE"/>
    <property type="match status" value="1"/>
</dbReference>
<feature type="domain" description="SAMD1-like winged helix (WH)" evidence="20">
    <location>
        <begin position="1"/>
        <end position="82"/>
    </location>
</feature>
<feature type="compositionally biased region" description="Pro residues" evidence="17">
    <location>
        <begin position="1017"/>
        <end position="1026"/>
    </location>
</feature>
<evidence type="ECO:0000256" key="15">
    <source>
        <dbReference type="PIRSR" id="PIRSR602717-51"/>
    </source>
</evidence>
<keyword evidence="13" id="KW-0007">Acetylation</keyword>
<feature type="compositionally biased region" description="Basic and acidic residues" evidence="17">
    <location>
        <begin position="1124"/>
        <end position="1149"/>
    </location>
</feature>
<evidence type="ECO:0000256" key="4">
    <source>
        <dbReference type="ARBA" id="ARBA00022491"/>
    </source>
</evidence>
<dbReference type="PROSITE" id="PS52014">
    <property type="entry name" value="SAMD1_WH"/>
    <property type="match status" value="1"/>
</dbReference>
<dbReference type="InterPro" id="IPR001965">
    <property type="entry name" value="Znf_PHD"/>
</dbReference>
<feature type="active site" description="Proton donor/acceptor" evidence="15">
    <location>
        <position position="687"/>
    </location>
</feature>
<feature type="compositionally biased region" description="Basic and acidic residues" evidence="17">
    <location>
        <begin position="1005"/>
        <end position="1014"/>
    </location>
</feature>
<feature type="region of interest" description="Disordered" evidence="17">
    <location>
        <begin position="794"/>
        <end position="813"/>
    </location>
</feature>
<dbReference type="EC" id="2.3.1.48" evidence="3"/>
<dbReference type="InterPro" id="IPR019787">
    <property type="entry name" value="Znf_PHD-finger"/>
</dbReference>
<dbReference type="CDD" id="cd04301">
    <property type="entry name" value="NAT_SF"/>
    <property type="match status" value="1"/>
</dbReference>
<dbReference type="FunFam" id="1.10.10.10:FF:000123">
    <property type="entry name" value="Histone acetyltransferase"/>
    <property type="match status" value="1"/>
</dbReference>
<dbReference type="EMBL" id="JAVRJZ010000002">
    <property type="protein sequence ID" value="KAK2725352.1"/>
    <property type="molecule type" value="Genomic_DNA"/>
</dbReference>
<feature type="compositionally biased region" description="Polar residues" evidence="17">
    <location>
        <begin position="1718"/>
        <end position="1733"/>
    </location>
</feature>
<feature type="compositionally biased region" description="Polar residues" evidence="17">
    <location>
        <begin position="1266"/>
        <end position="1304"/>
    </location>
</feature>
<evidence type="ECO:0000256" key="14">
    <source>
        <dbReference type="ARBA" id="ARBA00023242"/>
    </source>
</evidence>
<dbReference type="PROSITE" id="PS50016">
    <property type="entry name" value="ZF_PHD_2"/>
    <property type="match status" value="2"/>
</dbReference>
<sequence>MKDTETWFNWLSAAISKIKSQKQRPSVERISHAVRTCHGRENGHLILTDTVIAERLEEAVKLGQLVKLMNKGTFSYQLIKELKRRHSVLDESTDLCKVLVKTIREISPLEGVDLKKVECHVRQSFRGADEYEDLSKALKLAAHTAVAKGLIFRDAGLYKIIPKVKTPEIKNNFKGDATSEKKKKKLKLIKTPAVVVSDDEQNEKIVNEKAAKEKEKTIIEKAIKEKVVKEREKVVKEREKVVKEREKVVKSATPTPKRPGPKKISRKILEKKTDESEESEAEEEVKEKKEIISSPSKQAPTTTTTKVCCECLGTARSNAQSQPEQLISCSECGTAAHPSCLKTETIFKKGDGKWICPECRPCAVCHGRTEVDPIITCSSCRQNFHSQCLDPPLEKRPKGGWCCSQCASIRRNSKQSVGRKKLGDETDDEEAESTRRSESTLPSEVLFSDESEGPTEAKPNLPPGVSCRDFELFKKAQEQAEKDLGLTSSPTGDNMLAPVVNANGSPHTGPGQLRCPSRIQFGKYDITTWYSSPYPQEYARLQRLFLCEFCLKYMKSRQVLDRHLAKCPWRTPPGTEIYRKDNLSVFEVDGNVSKLYCQNLCLLAKLFLDHKTLYYDVEPFLFYVLTVNDQKGCHLVGYFSKEKHCQQKYNVSCIMTMPQYQRKGYGRFLIDFSYLLSRQEGVVGTPEKPLSDLGRVSYEAYWKSVLLEYLYQHQTSHALSIQDVSRETGMTNADIAATLQDLGMVKRKPDGKCVLCVDWTLVKSHAQKVKNSKTRIYIDSEALRWSPLLSNNPDIYSDQSEDESQKENINTSKVEKVTQIEDIVKEEICKEAIKENDNPPLENRKRKALKEELADSMGDKRRRKSVAKLVEENLSSPMNDDLSRKRGHKTESPLRAATPPKGEDTPLQPPKKSRGWPRGKPRKPVLPATESVIKPAAEETKMEEDNIESQTVEGVKIVDKQSIETEAKYEEPSVEIKEPSPIVAESFPLPSPPSVKAEENISPDEIIRDDEKVKPLSPMPVSPPPEPTEESMEAINEDVCNETSVQTLDEDKKEDLQEAVSDQAVPESPFPQDYSIPEVTSEAAHGDNEERQEIPERSPSPAPIEPETSDSPFCPSVTQEQIDEQLKKDLESVDDKVHESNPKLDKEVAEVLALPESKSNEFSEPPDNPVGFQITSYQDVGNTNTNDYIESFKQRQKNEKPVQVETQEPVNLYNDAENLFSNGPDEEPKDLLDVVTAAYECKENNQRAAMSLSSCAQNSQITLNRSSHHVSTTSPSNSLGVYTPESSTGSVHGFNNNESETTVGIESPRSLPSNEPPAPSPSHVQSGMNASPASQALQQNMTYQDYGQIMNSDSMNQYGSLNLMQNRSPQSCLQQRNQSQSSQQQSANPPTSQAIASIAAPQNTQSTTAQPASKPSKTSQKSKSKSKTSQLFAMPTAAHPPAAHTPSSATGPTQLQVFQSNYGTYGMPLGISHLATPATYIALPQVAVASPLGYSTTGNPAASYMSVPMPVLQPRSSSSSSTTSTKSESSSKARTRFTPIAPAPPSQSSASTTAATSSHVTTSTACALSVPTSTYYQNSNQVQNSSNRVPTSQYLSNNSSSCSLSQLQKLTNGLPSDSQSPHNTMTPPPNAGTPPYTQLNQGYSHHQHTSIGHTPPPSGMGIHGQNQNPYPKYHSASPVSPGPGSVNMQHQGQVGSPSCQSDRNQNSSRSKGSSGNSAQRVPNVTINQPSPSSLMSANYPYGMTMGMGMGPLNMGRMNPMQHPASAAYLAAAGQGFINQNMGMSMLNMHGHSSGSTSGHSQLSQTNYGDNRSSTAQMYPPYNFNYMQHMPPHR</sequence>
<comment type="similarity">
    <text evidence="2">Belongs to the MYST (SAS/MOZ) family.</text>
</comment>
<feature type="region of interest" description="Disordered" evidence="17">
    <location>
        <begin position="1368"/>
        <end position="1430"/>
    </location>
</feature>
<dbReference type="InterPro" id="IPR048589">
    <property type="entry name" value="SAMD1-like_WH"/>
</dbReference>
<evidence type="ECO:0000256" key="10">
    <source>
        <dbReference type="ARBA" id="ARBA00022833"/>
    </source>
</evidence>
<comment type="caution">
    <text evidence="21">The sequence shown here is derived from an EMBL/GenBank/DDBJ whole genome shotgun (WGS) entry which is preliminary data.</text>
</comment>
<dbReference type="Gene3D" id="3.30.40.10">
    <property type="entry name" value="Zinc/RING finger domain, C3HC4 (zinc finger)"/>
    <property type="match status" value="2"/>
</dbReference>
<feature type="compositionally biased region" description="Basic and acidic residues" evidence="17">
    <location>
        <begin position="881"/>
        <end position="892"/>
    </location>
</feature>
<feature type="compositionally biased region" description="Low complexity" evidence="17">
    <location>
        <begin position="1703"/>
        <end position="1717"/>
    </location>
</feature>
<protein>
    <recommendedName>
        <fullName evidence="3">histone acetyltransferase</fullName>
        <ecNumber evidence="3">2.3.1.48</ecNumber>
    </recommendedName>
</protein>
<evidence type="ECO:0000256" key="1">
    <source>
        <dbReference type="ARBA" id="ARBA00004123"/>
    </source>
</evidence>
<keyword evidence="22" id="KW-1185">Reference proteome</keyword>
<keyword evidence="10" id="KW-0862">Zinc</keyword>
<dbReference type="PROSITE" id="PS51726">
    <property type="entry name" value="MYST_HAT"/>
    <property type="match status" value="1"/>
</dbReference>
<evidence type="ECO:0000256" key="5">
    <source>
        <dbReference type="ARBA" id="ARBA00022499"/>
    </source>
</evidence>
<evidence type="ECO:0000256" key="12">
    <source>
        <dbReference type="ARBA" id="ARBA00022853"/>
    </source>
</evidence>
<feature type="domain" description="PHD-type" evidence="18">
    <location>
        <begin position="359"/>
        <end position="409"/>
    </location>
</feature>
<evidence type="ECO:0000259" key="20">
    <source>
        <dbReference type="PROSITE" id="PS52014"/>
    </source>
</evidence>
<dbReference type="Pfam" id="PF17772">
    <property type="entry name" value="zf-MYST"/>
    <property type="match status" value="1"/>
</dbReference>
<feature type="compositionally biased region" description="Low complexity" evidence="17">
    <location>
        <begin position="1546"/>
        <end position="1555"/>
    </location>
</feature>
<reference evidence="21" key="1">
    <citation type="submission" date="2023-07" db="EMBL/GenBank/DDBJ databases">
        <title>Chromosome-level genome assembly of Artemia franciscana.</title>
        <authorList>
            <person name="Jo E."/>
        </authorList>
    </citation>
    <scope>NUCLEOTIDE SEQUENCE</scope>
    <source>
        <tissue evidence="21">Whole body</tissue>
    </source>
</reference>
<feature type="compositionally biased region" description="Polar residues" evidence="17">
    <location>
        <begin position="1635"/>
        <end position="1652"/>
    </location>
</feature>
<feature type="compositionally biased region" description="Polar residues" evidence="17">
    <location>
        <begin position="1173"/>
        <end position="1185"/>
    </location>
</feature>
<feature type="compositionally biased region" description="Acidic residues" evidence="17">
    <location>
        <begin position="275"/>
        <end position="284"/>
    </location>
</feature>
<keyword evidence="8" id="KW-0479">Metal-binding</keyword>
<evidence type="ECO:0000256" key="9">
    <source>
        <dbReference type="ARBA" id="ARBA00022771"/>
    </source>
</evidence>
<dbReference type="Pfam" id="PF01853">
    <property type="entry name" value="MOZ_SAS"/>
    <property type="match status" value="1"/>
</dbReference>
<feature type="compositionally biased region" description="Basic and acidic residues" evidence="17">
    <location>
        <begin position="1084"/>
        <end position="1096"/>
    </location>
</feature>
<feature type="compositionally biased region" description="Low complexity" evidence="17">
    <location>
        <begin position="1580"/>
        <end position="1608"/>
    </location>
</feature>
<dbReference type="Proteomes" id="UP001187531">
    <property type="component" value="Unassembled WGS sequence"/>
</dbReference>
<keyword evidence="4" id="KW-0678">Repressor</keyword>
<feature type="region of interest" description="Disordered" evidence="17">
    <location>
        <begin position="1510"/>
        <end position="1555"/>
    </location>
</feature>
<feature type="compositionally biased region" description="Basic and acidic residues" evidence="17">
    <location>
        <begin position="967"/>
        <end position="978"/>
    </location>
</feature>
<dbReference type="GO" id="GO:0070776">
    <property type="term" value="C:MOZ/MORF histone acetyltransferase complex"/>
    <property type="evidence" value="ECO:0007669"/>
    <property type="project" value="TreeGrafter"/>
</dbReference>
<dbReference type="GO" id="GO:0006357">
    <property type="term" value="P:regulation of transcription by RNA polymerase II"/>
    <property type="evidence" value="ECO:0007669"/>
    <property type="project" value="TreeGrafter"/>
</dbReference>
<feature type="region of interest" description="Disordered" evidence="17">
    <location>
        <begin position="1266"/>
        <end position="1333"/>
    </location>
</feature>
<dbReference type="SUPFAM" id="SSF55729">
    <property type="entry name" value="Acyl-CoA N-acyltransferases (Nat)"/>
    <property type="match status" value="1"/>
</dbReference>
<feature type="compositionally biased region" description="Polar residues" evidence="17">
    <location>
        <begin position="1687"/>
        <end position="1702"/>
    </location>
</feature>
<gene>
    <name evidence="21" type="ORF">QYM36_000003</name>
</gene>
<dbReference type="InterPro" id="IPR050603">
    <property type="entry name" value="MYST_HAT"/>
</dbReference>
<evidence type="ECO:0000256" key="11">
    <source>
        <dbReference type="ARBA" id="ARBA00022843"/>
    </source>
</evidence>
<feature type="region of interest" description="Disordered" evidence="17">
    <location>
        <begin position="1790"/>
        <end position="1810"/>
    </location>
</feature>
<dbReference type="InterPro" id="IPR002717">
    <property type="entry name" value="HAT_MYST-type"/>
</dbReference>
<dbReference type="Gene3D" id="3.30.60.60">
    <property type="entry name" value="N-acetyl transferase-like"/>
    <property type="match status" value="1"/>
</dbReference>
<keyword evidence="6" id="KW-0597">Phosphoprotein</keyword>
<dbReference type="InterPro" id="IPR036388">
    <property type="entry name" value="WH-like_DNA-bd_sf"/>
</dbReference>
<dbReference type="GO" id="GO:0005634">
    <property type="term" value="C:nucleus"/>
    <property type="evidence" value="ECO:0007669"/>
    <property type="project" value="UniProtKB-SubCell"/>
</dbReference>
<keyword evidence="14" id="KW-0539">Nucleus</keyword>
<evidence type="ECO:0000256" key="2">
    <source>
        <dbReference type="ARBA" id="ARBA00010107"/>
    </source>
</evidence>
<dbReference type="InterPro" id="IPR013083">
    <property type="entry name" value="Znf_RING/FYVE/PHD"/>
</dbReference>
<dbReference type="GO" id="GO:0003677">
    <property type="term" value="F:DNA binding"/>
    <property type="evidence" value="ECO:0007669"/>
    <property type="project" value="InterPro"/>
</dbReference>
<evidence type="ECO:0000256" key="17">
    <source>
        <dbReference type="SAM" id="MobiDB-lite"/>
    </source>
</evidence>
<feature type="compositionally biased region" description="Polar residues" evidence="17">
    <location>
        <begin position="1322"/>
        <end position="1333"/>
    </location>
</feature>
<feature type="region of interest" description="Disordered" evidence="17">
    <location>
        <begin position="967"/>
        <end position="1185"/>
    </location>
</feature>
<dbReference type="GO" id="GO:0040029">
    <property type="term" value="P:epigenetic regulation of gene expression"/>
    <property type="evidence" value="ECO:0007669"/>
    <property type="project" value="UniProtKB-ARBA"/>
</dbReference>
<dbReference type="SUPFAM" id="SSF57903">
    <property type="entry name" value="FYVE/PHD zinc finger"/>
    <property type="match status" value="2"/>
</dbReference>
<dbReference type="InterPro" id="IPR040706">
    <property type="entry name" value="Zf-MYST"/>
</dbReference>
<evidence type="ECO:0000256" key="7">
    <source>
        <dbReference type="ARBA" id="ARBA00022679"/>
    </source>
</evidence>
<keyword evidence="9 16" id="KW-0863">Zinc-finger</keyword>
<comment type="subcellular location">
    <subcellularLocation>
        <location evidence="1">Nucleus</location>
    </subcellularLocation>
</comment>
<feature type="compositionally biased region" description="Basic residues" evidence="17">
    <location>
        <begin position="911"/>
        <end position="923"/>
    </location>
</feature>
<feature type="compositionally biased region" description="Polar residues" evidence="17">
    <location>
        <begin position="1609"/>
        <end position="1625"/>
    </location>
</feature>
<organism evidence="21 22">
    <name type="scientific">Artemia franciscana</name>
    <name type="common">Brine shrimp</name>
    <name type="synonym">Artemia sanfranciscana</name>
    <dbReference type="NCBI Taxonomy" id="6661"/>
    <lineage>
        <taxon>Eukaryota</taxon>
        <taxon>Metazoa</taxon>
        <taxon>Ecdysozoa</taxon>
        <taxon>Arthropoda</taxon>
        <taxon>Crustacea</taxon>
        <taxon>Branchiopoda</taxon>
        <taxon>Anostraca</taxon>
        <taxon>Artemiidae</taxon>
        <taxon>Artemia</taxon>
    </lineage>
</organism>
<evidence type="ECO:0000313" key="22">
    <source>
        <dbReference type="Proteomes" id="UP001187531"/>
    </source>
</evidence>
<keyword evidence="7" id="KW-0808">Transferase</keyword>
<evidence type="ECO:0000256" key="6">
    <source>
        <dbReference type="ARBA" id="ARBA00022553"/>
    </source>
</evidence>
<feature type="compositionally biased region" description="Polar residues" evidence="17">
    <location>
        <begin position="1387"/>
        <end position="1411"/>
    </location>
</feature>
<keyword evidence="5" id="KW-1017">Isopeptide bond</keyword>
<feature type="compositionally biased region" description="Acidic residues" evidence="17">
    <location>
        <begin position="1027"/>
        <end position="1040"/>
    </location>
</feature>
<dbReference type="Pfam" id="PF21524">
    <property type="entry name" value="SAMD1_WH"/>
    <property type="match status" value="1"/>
</dbReference>
<feature type="compositionally biased region" description="Low complexity" evidence="17">
    <location>
        <begin position="1516"/>
        <end position="1532"/>
    </location>
</feature>
<dbReference type="SMART" id="SM00249">
    <property type="entry name" value="PHD"/>
    <property type="match status" value="2"/>
</dbReference>
<feature type="domain" description="PHD-type" evidence="18">
    <location>
        <begin position="305"/>
        <end position="362"/>
    </location>
</feature>
<dbReference type="Gene3D" id="1.10.10.10">
    <property type="entry name" value="Winged helix-like DNA-binding domain superfamily/Winged helix DNA-binding domain"/>
    <property type="match status" value="1"/>
</dbReference>
<evidence type="ECO:0000256" key="8">
    <source>
        <dbReference type="ARBA" id="ARBA00022723"/>
    </source>
</evidence>
<dbReference type="PANTHER" id="PTHR10615:SF217">
    <property type="entry name" value="HISTONE ACETYLTRANSFERASE"/>
    <property type="match status" value="1"/>
</dbReference>
<evidence type="ECO:0000259" key="18">
    <source>
        <dbReference type="PROSITE" id="PS50016"/>
    </source>
</evidence>
<evidence type="ECO:0000256" key="13">
    <source>
        <dbReference type="ARBA" id="ARBA00022990"/>
    </source>
</evidence>
<dbReference type="Pfam" id="PF00628">
    <property type="entry name" value="PHD"/>
    <property type="match status" value="1"/>
</dbReference>
<name>A0AA88LCI3_ARTSF</name>
<keyword evidence="12" id="KW-0156">Chromatin regulator</keyword>
<dbReference type="FunFam" id="3.40.630.30:FF:000001">
    <property type="entry name" value="Histone acetyltransferase"/>
    <property type="match status" value="1"/>
</dbReference>
<dbReference type="InterPro" id="IPR011011">
    <property type="entry name" value="Znf_FYVE_PHD"/>
</dbReference>
<feature type="domain" description="MYST-type HAT" evidence="19">
    <location>
        <begin position="511"/>
        <end position="787"/>
    </location>
</feature>
<dbReference type="GO" id="GO:0003682">
    <property type="term" value="F:chromatin binding"/>
    <property type="evidence" value="ECO:0007669"/>
    <property type="project" value="TreeGrafter"/>
</dbReference>
<evidence type="ECO:0000256" key="3">
    <source>
        <dbReference type="ARBA" id="ARBA00013184"/>
    </source>
</evidence>
<feature type="region of interest" description="Disordered" evidence="17">
    <location>
        <begin position="851"/>
        <end position="953"/>
    </location>
</feature>
<evidence type="ECO:0000313" key="21">
    <source>
        <dbReference type="EMBL" id="KAK2725352.1"/>
    </source>
</evidence>
<feature type="compositionally biased region" description="Low complexity" evidence="17">
    <location>
        <begin position="1677"/>
        <end position="1686"/>
    </location>
</feature>
<dbReference type="FunFam" id="3.30.60.60:FF:000001">
    <property type="entry name" value="Histone acetyltransferase"/>
    <property type="match status" value="1"/>
</dbReference>
<dbReference type="InterPro" id="IPR016181">
    <property type="entry name" value="Acyl_CoA_acyltransferase"/>
</dbReference>
<evidence type="ECO:0000256" key="16">
    <source>
        <dbReference type="PROSITE-ProRule" id="PRU00146"/>
    </source>
</evidence>
<feature type="region of interest" description="Disordered" evidence="17">
    <location>
        <begin position="243"/>
        <end position="301"/>
    </location>
</feature>
<feature type="compositionally biased region" description="Low complexity" evidence="17">
    <location>
        <begin position="1370"/>
        <end position="1386"/>
    </location>
</feature>
<evidence type="ECO:0000259" key="19">
    <source>
        <dbReference type="PROSITE" id="PS51726"/>
    </source>
</evidence>